<proteinExistence type="predicted"/>
<accession>A0ABQ9X435</accession>
<name>A0ABQ9X435_9EUKA</name>
<gene>
    <name evidence="1" type="ORF">BLNAU_18571</name>
</gene>
<evidence type="ECO:0000313" key="1">
    <source>
        <dbReference type="EMBL" id="KAK2946529.1"/>
    </source>
</evidence>
<dbReference type="Proteomes" id="UP001281761">
    <property type="component" value="Unassembled WGS sequence"/>
</dbReference>
<keyword evidence="2" id="KW-1185">Reference proteome</keyword>
<dbReference type="SUPFAM" id="SSF117281">
    <property type="entry name" value="Kelch motif"/>
    <property type="match status" value="1"/>
</dbReference>
<dbReference type="EMBL" id="JARBJD010000226">
    <property type="protein sequence ID" value="KAK2946529.1"/>
    <property type="molecule type" value="Genomic_DNA"/>
</dbReference>
<organism evidence="1 2">
    <name type="scientific">Blattamonas nauphoetae</name>
    <dbReference type="NCBI Taxonomy" id="2049346"/>
    <lineage>
        <taxon>Eukaryota</taxon>
        <taxon>Metamonada</taxon>
        <taxon>Preaxostyla</taxon>
        <taxon>Oxymonadida</taxon>
        <taxon>Blattamonas</taxon>
    </lineage>
</organism>
<protein>
    <submittedName>
        <fullName evidence="1">Uncharacterized protein</fullName>
    </submittedName>
</protein>
<sequence>MTAKIHHLPIDPNRLLATHLSHLVLSLISSLTDIVRSSFTTHPATVLPSHVIAQLGRAQRRVRCGSDFEAVRKDSGQMELTRLFLLRLTMLMKDARQFRPKLTRTSNRGMSDTCQTRPPLRLDHVVLKSIFSCDSASDHFNTFSLCGGADSEMIAGHLMKMCLDTPPNMHSPLRLHRQCSLTHINHRCVSAFSELWMLGGRSDDKLLLNDVHSFQPAIWTKTIEIDGEERDLLLVCAGLSETDQSILTIDRILLASEFSPDQNFVFTTPFSFAASAFPKNPIGVAACIVVVEDGIVSMGGLDGDELRPFWTYWKVSELALDSSDAKFEVQTASGRISSGSVALLGKQVFMFGGSVSEQLRTDPTRNHNRTLLSTLTDTFRCSLDSVVDSSATSSAGCSITPAGKLASKFGTTSPRLCSVGTTNRFEGSTRGYHCVSCRGGSLAGTDGS</sequence>
<reference evidence="1 2" key="1">
    <citation type="journal article" date="2022" name="bioRxiv">
        <title>Genomics of Preaxostyla Flagellates Illuminates Evolutionary Transitions and the Path Towards Mitochondrial Loss.</title>
        <authorList>
            <person name="Novak L.V.F."/>
            <person name="Treitli S.C."/>
            <person name="Pyrih J."/>
            <person name="Halakuc P."/>
            <person name="Pipaliya S.V."/>
            <person name="Vacek V."/>
            <person name="Brzon O."/>
            <person name="Soukal P."/>
            <person name="Eme L."/>
            <person name="Dacks J.B."/>
            <person name="Karnkowska A."/>
            <person name="Elias M."/>
            <person name="Hampl V."/>
        </authorList>
    </citation>
    <scope>NUCLEOTIDE SEQUENCE [LARGE SCALE GENOMIC DNA]</scope>
    <source>
        <strain evidence="1">NAU3</strain>
        <tissue evidence="1">Gut</tissue>
    </source>
</reference>
<evidence type="ECO:0000313" key="2">
    <source>
        <dbReference type="Proteomes" id="UP001281761"/>
    </source>
</evidence>
<dbReference type="Gene3D" id="2.120.10.80">
    <property type="entry name" value="Kelch-type beta propeller"/>
    <property type="match status" value="1"/>
</dbReference>
<dbReference type="InterPro" id="IPR015915">
    <property type="entry name" value="Kelch-typ_b-propeller"/>
</dbReference>
<comment type="caution">
    <text evidence="1">The sequence shown here is derived from an EMBL/GenBank/DDBJ whole genome shotgun (WGS) entry which is preliminary data.</text>
</comment>